<protein>
    <recommendedName>
        <fullName evidence="12">Methylenetetrahydrofolate reductase</fullName>
        <ecNumber evidence="12">1.5.1.54</ecNumber>
    </recommendedName>
</protein>
<accession>A0A143HQ63</accession>
<comment type="pathway">
    <text evidence="2 12">One-carbon metabolism; tetrahydrofolate interconversion.</text>
</comment>
<keyword evidence="6 12" id="KW-0274">FAD</keyword>
<evidence type="ECO:0000256" key="2">
    <source>
        <dbReference type="ARBA" id="ARBA00004777"/>
    </source>
</evidence>
<dbReference type="STRING" id="252514.A3224_14530"/>
<dbReference type="EC" id="1.5.1.54" evidence="12"/>
<dbReference type="PANTHER" id="PTHR45754:SF3">
    <property type="entry name" value="METHYLENETETRAHYDROFOLATE REDUCTASE (NADPH)"/>
    <property type="match status" value="1"/>
</dbReference>
<dbReference type="OrthoDB" id="9812555at2"/>
<keyword evidence="7 12" id="KW-0560">Oxidoreductase</keyword>
<comment type="cofactor">
    <cofactor evidence="1 12">
        <name>FAD</name>
        <dbReference type="ChEBI" id="CHEBI:57692"/>
    </cofactor>
</comment>
<keyword evidence="5 12" id="KW-0285">Flavoprotein</keyword>
<keyword evidence="8" id="KW-0520">NAD</keyword>
<dbReference type="UniPathway" id="UPA00193"/>
<evidence type="ECO:0000256" key="8">
    <source>
        <dbReference type="ARBA" id="ARBA00023027"/>
    </source>
</evidence>
<dbReference type="SUPFAM" id="SSF51730">
    <property type="entry name" value="FAD-linked oxidoreductase"/>
    <property type="match status" value="1"/>
</dbReference>
<evidence type="ECO:0000256" key="5">
    <source>
        <dbReference type="ARBA" id="ARBA00022630"/>
    </source>
</evidence>
<keyword evidence="4" id="KW-0028">Amino-acid biosynthesis</keyword>
<dbReference type="Pfam" id="PF02219">
    <property type="entry name" value="MTHFR"/>
    <property type="match status" value="1"/>
</dbReference>
<comment type="similarity">
    <text evidence="3 12">Belongs to the methylenetetrahydrofolate reductase family.</text>
</comment>
<proteinExistence type="inferred from homology"/>
<organism evidence="13 14">
    <name type="scientific">Microbulbifer thermotolerans</name>
    <dbReference type="NCBI Taxonomy" id="252514"/>
    <lineage>
        <taxon>Bacteria</taxon>
        <taxon>Pseudomonadati</taxon>
        <taxon>Pseudomonadota</taxon>
        <taxon>Gammaproteobacteria</taxon>
        <taxon>Cellvibrionales</taxon>
        <taxon>Microbulbiferaceae</taxon>
        <taxon>Microbulbifer</taxon>
    </lineage>
</organism>
<comment type="pathway">
    <text evidence="10">Amino-acid biosynthesis; L-methionine biosynthesis via de novo pathway.</text>
</comment>
<dbReference type="GO" id="GO:0106312">
    <property type="term" value="F:methylenetetrahydrofolate reductase (NADH) activity"/>
    <property type="evidence" value="ECO:0007669"/>
    <property type="project" value="UniProtKB-EC"/>
</dbReference>
<dbReference type="KEGG" id="mthd:A3224_14530"/>
<evidence type="ECO:0000313" key="14">
    <source>
        <dbReference type="Proteomes" id="UP000076077"/>
    </source>
</evidence>
<dbReference type="Gene3D" id="3.20.20.220">
    <property type="match status" value="1"/>
</dbReference>
<dbReference type="AlphaFoldDB" id="A0A143HQ63"/>
<dbReference type="PANTHER" id="PTHR45754">
    <property type="entry name" value="METHYLENETETRAHYDROFOLATE REDUCTASE"/>
    <property type="match status" value="1"/>
</dbReference>
<dbReference type="Proteomes" id="UP000076077">
    <property type="component" value="Chromosome"/>
</dbReference>
<dbReference type="CDD" id="cd00537">
    <property type="entry name" value="MTHFR"/>
    <property type="match status" value="1"/>
</dbReference>
<evidence type="ECO:0000256" key="10">
    <source>
        <dbReference type="ARBA" id="ARBA00034478"/>
    </source>
</evidence>
<dbReference type="InterPro" id="IPR004620">
    <property type="entry name" value="MTHF_reductase_bac"/>
</dbReference>
<dbReference type="InterPro" id="IPR029041">
    <property type="entry name" value="FAD-linked_oxidoreductase-like"/>
</dbReference>
<dbReference type="GO" id="GO:0009086">
    <property type="term" value="P:methionine biosynthetic process"/>
    <property type="evidence" value="ECO:0007669"/>
    <property type="project" value="UniProtKB-KW"/>
</dbReference>
<evidence type="ECO:0000256" key="3">
    <source>
        <dbReference type="ARBA" id="ARBA00006743"/>
    </source>
</evidence>
<dbReference type="InterPro" id="IPR003171">
    <property type="entry name" value="Mehydrof_redctse-like"/>
</dbReference>
<dbReference type="GO" id="GO:0071949">
    <property type="term" value="F:FAD binding"/>
    <property type="evidence" value="ECO:0007669"/>
    <property type="project" value="TreeGrafter"/>
</dbReference>
<evidence type="ECO:0000256" key="7">
    <source>
        <dbReference type="ARBA" id="ARBA00023002"/>
    </source>
</evidence>
<gene>
    <name evidence="13" type="ORF">A3224_14530</name>
</gene>
<evidence type="ECO:0000256" key="6">
    <source>
        <dbReference type="ARBA" id="ARBA00022827"/>
    </source>
</evidence>
<comment type="catalytic activity">
    <reaction evidence="11">
        <text>(6S)-5-methyl-5,6,7,8-tetrahydrofolate + NAD(+) = (6R)-5,10-methylene-5,6,7,8-tetrahydrofolate + NADH + H(+)</text>
        <dbReference type="Rhea" id="RHEA:19821"/>
        <dbReference type="ChEBI" id="CHEBI:15378"/>
        <dbReference type="ChEBI" id="CHEBI:15636"/>
        <dbReference type="ChEBI" id="CHEBI:18608"/>
        <dbReference type="ChEBI" id="CHEBI:57540"/>
        <dbReference type="ChEBI" id="CHEBI:57945"/>
        <dbReference type="EC" id="1.5.1.54"/>
    </reaction>
    <physiologicalReaction direction="right-to-left" evidence="11">
        <dbReference type="Rhea" id="RHEA:19823"/>
    </physiologicalReaction>
</comment>
<dbReference type="RefSeq" id="WP_067156219.1">
    <property type="nucleotide sequence ID" value="NZ_CP014864.1"/>
</dbReference>
<keyword evidence="9" id="KW-0486">Methionine biosynthesis</keyword>
<sequence length="280" mass="31170">MTDSIRISFEFFPPKTPDGREKLYKTRAALQAFNPEFFSVTYGAGGTTRETTADIVTNLRRDGISIAPHLSFGGDNEETILGLLNQYKNAGVNRIVALRGDMPSGMGAVAQLVYANELVAFIRRHTGDHFHLEVAAYPEIHPEAESYDADIGYLKGKFDAGADSALTQYFYNPDAYFYFIDQCQKAGIDKPIYPGIMPITNYTNLARFSRNCGAEIPRWLRQRMESYRDPEDVKKLGLEVVTDLCETLLEGGAPGLHFYTMNQVEPSAAILTSLAISQQL</sequence>
<dbReference type="GeneID" id="76609249"/>
<dbReference type="EMBL" id="CP014864">
    <property type="protein sequence ID" value="AMX03636.1"/>
    <property type="molecule type" value="Genomic_DNA"/>
</dbReference>
<evidence type="ECO:0000256" key="12">
    <source>
        <dbReference type="RuleBase" id="RU003862"/>
    </source>
</evidence>
<dbReference type="GO" id="GO:0035999">
    <property type="term" value="P:tetrahydrofolate interconversion"/>
    <property type="evidence" value="ECO:0007669"/>
    <property type="project" value="UniProtKB-UniPathway"/>
</dbReference>
<evidence type="ECO:0000256" key="1">
    <source>
        <dbReference type="ARBA" id="ARBA00001974"/>
    </source>
</evidence>
<evidence type="ECO:0000256" key="9">
    <source>
        <dbReference type="ARBA" id="ARBA00023167"/>
    </source>
</evidence>
<reference evidence="14" key="1">
    <citation type="submission" date="2016-03" db="EMBL/GenBank/DDBJ databases">
        <authorList>
            <person name="Lee Y.-S."/>
            <person name="Choi Y.-L."/>
        </authorList>
    </citation>
    <scope>NUCLEOTIDE SEQUENCE [LARGE SCALE GENOMIC DNA]</scope>
    <source>
        <strain evidence="14">DAU221</strain>
    </source>
</reference>
<dbReference type="NCBIfam" id="TIGR00676">
    <property type="entry name" value="fadh2"/>
    <property type="match status" value="1"/>
</dbReference>
<name>A0A143HQ63_MICTH</name>
<evidence type="ECO:0000313" key="13">
    <source>
        <dbReference type="EMBL" id="AMX03636.1"/>
    </source>
</evidence>
<evidence type="ECO:0000256" key="4">
    <source>
        <dbReference type="ARBA" id="ARBA00022605"/>
    </source>
</evidence>
<keyword evidence="14" id="KW-1185">Reference proteome</keyword>
<dbReference type="GO" id="GO:0005829">
    <property type="term" value="C:cytosol"/>
    <property type="evidence" value="ECO:0007669"/>
    <property type="project" value="InterPro"/>
</dbReference>
<evidence type="ECO:0000256" key="11">
    <source>
        <dbReference type="ARBA" id="ARBA00048628"/>
    </source>
</evidence>